<dbReference type="Proteomes" id="UP000278609">
    <property type="component" value="Unassembled WGS sequence"/>
</dbReference>
<comment type="caution">
    <text evidence="2">The sequence shown here is derived from an EMBL/GenBank/DDBJ whole genome shotgun (WGS) entry which is preliminary data.</text>
</comment>
<dbReference type="EMBL" id="RQYS01000031">
    <property type="protein sequence ID" value="RRD60095.1"/>
    <property type="molecule type" value="Genomic_DNA"/>
</dbReference>
<gene>
    <name evidence="2" type="ORF">EII40_08175</name>
</gene>
<dbReference type="InterPro" id="IPR024083">
    <property type="entry name" value="Fumarase/histidase_N"/>
</dbReference>
<dbReference type="RefSeq" id="WP_124751777.1">
    <property type="nucleotide sequence ID" value="NZ_RQYS01000031.1"/>
</dbReference>
<name>A0A3P1XNM9_TANFO</name>
<keyword evidence="1 2" id="KW-0456">Lyase</keyword>
<dbReference type="PANTHER" id="PTHR10362">
    <property type="entry name" value="HISTIDINE AMMONIA-LYASE"/>
    <property type="match status" value="1"/>
</dbReference>
<dbReference type="GO" id="GO:0016841">
    <property type="term" value="F:ammonia-lyase activity"/>
    <property type="evidence" value="ECO:0007669"/>
    <property type="project" value="UniProtKB-ARBA"/>
</dbReference>
<dbReference type="OrthoDB" id="9806955at2"/>
<dbReference type="InterPro" id="IPR001106">
    <property type="entry name" value="Aromatic_Lyase"/>
</dbReference>
<proteinExistence type="predicted"/>
<accession>A0A3P1XNM9</accession>
<sequence>MEKTVTYQSEKGFSIHDVERLLLEQSHLKLSAESLQKVEHCFTFLRDFSTDKVIYGINTGFGPMAQYRVDDNFLKQLQYNIIRSHSTGAGEPLAPIYVKAAMIARLSTFLQGHSGVHTDLVRLLTEFINRDICPFIPEHGSVGASGDLVQLAHIALTLIGEGEVFYEGKRRPTAEVMQKEKLAPLNIYIREGLSATNGTSVMTGIGLVNLIYAKRLLSWSIAASVMMNEIASSYDDLMSPALNATKRHEGQQEIARAMCRWAMGSQAMRKREIEMFQRHTEKVFGHKVQAYYSLRCVPQILGPVWDTIAHAEKVLVDELNSACDNPIVDPETQYVYHGGNFHGDYISFEMDKLKIAVTKMTMLAERQLNYLFHNRINDDILPPFVNLGVLGLNYGLQAAQFTATSTTAECQTLSNPMYVHSIPNNNDNQDIVSMGTNSALMAKTVIENGYQVMAIHFMALVQAIDYLKLQPRMAEKTRAVYDEIRSFFPVFTDDTPKYREIEAMVTYLKSSEEKDKA</sequence>
<dbReference type="Gene3D" id="1.10.275.10">
    <property type="entry name" value="Fumarase/aspartase (N-terminal domain)"/>
    <property type="match status" value="1"/>
</dbReference>
<evidence type="ECO:0000313" key="2">
    <source>
        <dbReference type="EMBL" id="RRD60095.1"/>
    </source>
</evidence>
<dbReference type="FunFam" id="1.10.275.10:FF:000005">
    <property type="entry name" value="Histidine ammonia-lyase"/>
    <property type="match status" value="1"/>
</dbReference>
<dbReference type="SUPFAM" id="SSF48557">
    <property type="entry name" value="L-aspartase-like"/>
    <property type="match status" value="1"/>
</dbReference>
<dbReference type="CDD" id="cd00332">
    <property type="entry name" value="PAL-HAL"/>
    <property type="match status" value="1"/>
</dbReference>
<dbReference type="InterPro" id="IPR008948">
    <property type="entry name" value="L-Aspartase-like"/>
</dbReference>
<protein>
    <submittedName>
        <fullName evidence="2">Aromatic amino acid lyase</fullName>
    </submittedName>
</protein>
<organism evidence="2 3">
    <name type="scientific">Tannerella forsythia</name>
    <name type="common">Bacteroides forsythus</name>
    <dbReference type="NCBI Taxonomy" id="28112"/>
    <lineage>
        <taxon>Bacteria</taxon>
        <taxon>Pseudomonadati</taxon>
        <taxon>Bacteroidota</taxon>
        <taxon>Bacteroidia</taxon>
        <taxon>Bacteroidales</taxon>
        <taxon>Tannerellaceae</taxon>
        <taxon>Tannerella</taxon>
    </lineage>
</organism>
<evidence type="ECO:0000313" key="3">
    <source>
        <dbReference type="Proteomes" id="UP000278609"/>
    </source>
</evidence>
<dbReference type="Gene3D" id="1.20.200.10">
    <property type="entry name" value="Fumarase/aspartase (Central domain)"/>
    <property type="match status" value="1"/>
</dbReference>
<evidence type="ECO:0000256" key="1">
    <source>
        <dbReference type="ARBA" id="ARBA00023239"/>
    </source>
</evidence>
<dbReference type="Pfam" id="PF00221">
    <property type="entry name" value="Lyase_aromatic"/>
    <property type="match status" value="1"/>
</dbReference>
<reference evidence="2 3" key="1">
    <citation type="submission" date="2018-11" db="EMBL/GenBank/DDBJ databases">
        <title>Genomes From Bacteria Associated with the Canine Oral Cavity: a Test Case for Automated Genome-Based Taxonomic Assignment.</title>
        <authorList>
            <person name="Coil D.A."/>
            <person name="Jospin G."/>
            <person name="Darling A.E."/>
            <person name="Wallis C."/>
            <person name="Davis I.J."/>
            <person name="Harris S."/>
            <person name="Eisen J.A."/>
            <person name="Holcombe L.J."/>
            <person name="O'Flynn C."/>
        </authorList>
    </citation>
    <scope>NUCLEOTIDE SEQUENCE [LARGE SCALE GENOMIC DNA]</scope>
    <source>
        <strain evidence="2 3">OH2617_COT-023</strain>
    </source>
</reference>
<dbReference type="AlphaFoldDB" id="A0A3P1XNM9"/>